<dbReference type="InParanoid" id="D7FVF6"/>
<evidence type="ECO:0008006" key="4">
    <source>
        <dbReference type="Google" id="ProtNLM"/>
    </source>
</evidence>
<keyword evidence="3" id="KW-1185">Reference proteome</keyword>
<dbReference type="eggNOG" id="ENOG502QR5X">
    <property type="taxonomic scope" value="Eukaryota"/>
</dbReference>
<dbReference type="AlphaFoldDB" id="D7FVF6"/>
<evidence type="ECO:0000313" key="3">
    <source>
        <dbReference type="Proteomes" id="UP000002630"/>
    </source>
</evidence>
<accession>D7FVF6</accession>
<dbReference type="STRING" id="2880.D7FVF6"/>
<dbReference type="Gene3D" id="2.60.40.150">
    <property type="entry name" value="C2 domain"/>
    <property type="match status" value="1"/>
</dbReference>
<protein>
    <recommendedName>
        <fullName evidence="4">C2 domain-containing protein</fullName>
    </recommendedName>
</protein>
<name>D7FVF6_ECTSI</name>
<dbReference type="SUPFAM" id="SSF49562">
    <property type="entry name" value="C2 domain (Calcium/lipid-binding domain, CaLB)"/>
    <property type="match status" value="1"/>
</dbReference>
<reference evidence="2 3" key="1">
    <citation type="journal article" date="2010" name="Nature">
        <title>The Ectocarpus genome and the independent evolution of multicellularity in brown algae.</title>
        <authorList>
            <person name="Cock J.M."/>
            <person name="Sterck L."/>
            <person name="Rouze P."/>
            <person name="Scornet D."/>
            <person name="Allen A.E."/>
            <person name="Amoutzias G."/>
            <person name="Anthouard V."/>
            <person name="Artiguenave F."/>
            <person name="Aury J.M."/>
            <person name="Badger J.H."/>
            <person name="Beszteri B."/>
            <person name="Billiau K."/>
            <person name="Bonnet E."/>
            <person name="Bothwell J.H."/>
            <person name="Bowler C."/>
            <person name="Boyen C."/>
            <person name="Brownlee C."/>
            <person name="Carrano C.J."/>
            <person name="Charrier B."/>
            <person name="Cho G.Y."/>
            <person name="Coelho S.M."/>
            <person name="Collen J."/>
            <person name="Corre E."/>
            <person name="Da Silva C."/>
            <person name="Delage L."/>
            <person name="Delaroque N."/>
            <person name="Dittami S.M."/>
            <person name="Doulbeau S."/>
            <person name="Elias M."/>
            <person name="Farnham G."/>
            <person name="Gachon C.M."/>
            <person name="Gschloessl B."/>
            <person name="Heesch S."/>
            <person name="Jabbari K."/>
            <person name="Jubin C."/>
            <person name="Kawai H."/>
            <person name="Kimura K."/>
            <person name="Kloareg B."/>
            <person name="Kupper F.C."/>
            <person name="Lang D."/>
            <person name="Le Bail A."/>
            <person name="Leblanc C."/>
            <person name="Lerouge P."/>
            <person name="Lohr M."/>
            <person name="Lopez P.J."/>
            <person name="Martens C."/>
            <person name="Maumus F."/>
            <person name="Michel G."/>
            <person name="Miranda-Saavedra D."/>
            <person name="Morales J."/>
            <person name="Moreau H."/>
            <person name="Motomura T."/>
            <person name="Nagasato C."/>
            <person name="Napoli C.A."/>
            <person name="Nelson D.R."/>
            <person name="Nyvall-Collen P."/>
            <person name="Peters A.F."/>
            <person name="Pommier C."/>
            <person name="Potin P."/>
            <person name="Poulain J."/>
            <person name="Quesneville H."/>
            <person name="Read B."/>
            <person name="Rensing S.A."/>
            <person name="Ritter A."/>
            <person name="Rousvoal S."/>
            <person name="Samanta M."/>
            <person name="Samson G."/>
            <person name="Schroeder D.C."/>
            <person name="Segurens B."/>
            <person name="Strittmatter M."/>
            <person name="Tonon T."/>
            <person name="Tregear J.W."/>
            <person name="Valentin K."/>
            <person name="von Dassow P."/>
            <person name="Yamagishi T."/>
            <person name="Van de Peer Y."/>
            <person name="Wincker P."/>
        </authorList>
    </citation>
    <scope>NUCLEOTIDE SEQUENCE [LARGE SCALE GENOMIC DNA]</scope>
    <source>
        <strain evidence="3">Ec32 / CCAP1310/4</strain>
    </source>
</reference>
<gene>
    <name evidence="2" type="ORF">Esi_0029_0143</name>
</gene>
<organism evidence="2 3">
    <name type="scientific">Ectocarpus siliculosus</name>
    <name type="common">Brown alga</name>
    <name type="synonym">Conferva siliculosa</name>
    <dbReference type="NCBI Taxonomy" id="2880"/>
    <lineage>
        <taxon>Eukaryota</taxon>
        <taxon>Sar</taxon>
        <taxon>Stramenopiles</taxon>
        <taxon>Ochrophyta</taxon>
        <taxon>PX clade</taxon>
        <taxon>Phaeophyceae</taxon>
        <taxon>Ectocarpales</taxon>
        <taxon>Ectocarpaceae</taxon>
        <taxon>Ectocarpus</taxon>
    </lineage>
</organism>
<dbReference type="InterPro" id="IPR035892">
    <property type="entry name" value="C2_domain_sf"/>
</dbReference>
<evidence type="ECO:0000256" key="1">
    <source>
        <dbReference type="SAM" id="MobiDB-lite"/>
    </source>
</evidence>
<evidence type="ECO:0000313" key="2">
    <source>
        <dbReference type="EMBL" id="CBJ26328.1"/>
    </source>
</evidence>
<proteinExistence type="predicted"/>
<dbReference type="EMBL" id="FN649742">
    <property type="protein sequence ID" value="CBJ26328.1"/>
    <property type="molecule type" value="Genomic_DNA"/>
</dbReference>
<feature type="compositionally biased region" description="Low complexity" evidence="1">
    <location>
        <begin position="11"/>
        <end position="27"/>
    </location>
</feature>
<dbReference type="Proteomes" id="UP000002630">
    <property type="component" value="Linkage Group LG17"/>
</dbReference>
<sequence>MQRGCSAGPNRSESTRSSTAAEAPSARQGGSNRYGAAEDEEVPAWKRQLSFRGQPYRYAHHQNGVMGHFQIRVVAASEISEPDWSRVTSNLNINAIAGSGSGTGSALPYVAVSLGKCTVRSSAREAQPDSLGTLRASWPRGMLSVEVMKGDIRPGELPRLAVQVYNQDSIVQSVLSSAVSTVMGSRGSLLGAGELDVSSLLSGGAHLIDTWVELEPKGRVHVHVEYEPKGIQPEKNDVVFLESFARWGDSLVIPPGVPMVVLDSKPPFLLVAFDTFTGREGRLRLHRNTVSLVERLSWLDVSLAMLARPVDALLRTDTGSWCVRKSRPLLQPLIVIVAPLQASLLVAFSALKVALKGVLMGTHAVYQEAVVNN</sequence>
<dbReference type="OrthoDB" id="73919at2759"/>
<dbReference type="EMBL" id="FN648475">
    <property type="protein sequence ID" value="CBJ26328.1"/>
    <property type="molecule type" value="Genomic_DNA"/>
</dbReference>
<feature type="region of interest" description="Disordered" evidence="1">
    <location>
        <begin position="1"/>
        <end position="39"/>
    </location>
</feature>
<dbReference type="OMA" id="EDVMDQW"/>